<accession>A0A239LA74</accession>
<proteinExistence type="predicted"/>
<keyword evidence="2" id="KW-1185">Reference proteome</keyword>
<protein>
    <submittedName>
        <fullName evidence="1">Uncharacterized protein</fullName>
    </submittedName>
</protein>
<gene>
    <name evidence="1" type="ORF">SAMN05421770_106187</name>
</gene>
<reference evidence="1 2" key="1">
    <citation type="submission" date="2017-06" db="EMBL/GenBank/DDBJ databases">
        <authorList>
            <person name="Kim H.J."/>
            <person name="Triplett B.A."/>
        </authorList>
    </citation>
    <scope>NUCLEOTIDE SEQUENCE [LARGE SCALE GENOMIC DNA]</scope>
    <source>
        <strain evidence="1 2">DSM 18704</strain>
    </source>
</reference>
<name>A0A239LA74_9BACT</name>
<dbReference type="EMBL" id="FZOU01000006">
    <property type="protein sequence ID" value="SNT26753.1"/>
    <property type="molecule type" value="Genomic_DNA"/>
</dbReference>
<evidence type="ECO:0000313" key="1">
    <source>
        <dbReference type="EMBL" id="SNT26753.1"/>
    </source>
</evidence>
<dbReference type="AlphaFoldDB" id="A0A239LA74"/>
<sequence length="83" mass="9448">MAVWNRVRTDNSESEKQIRFGMTNKRGNGDGKGKGQCGVSPLRFAPVEMTGFVGEARGPDRAYTKFVPFDWRLGCGLYWLCWR</sequence>
<organism evidence="1 2">
    <name type="scientific">Granulicella rosea</name>
    <dbReference type="NCBI Taxonomy" id="474952"/>
    <lineage>
        <taxon>Bacteria</taxon>
        <taxon>Pseudomonadati</taxon>
        <taxon>Acidobacteriota</taxon>
        <taxon>Terriglobia</taxon>
        <taxon>Terriglobales</taxon>
        <taxon>Acidobacteriaceae</taxon>
        <taxon>Granulicella</taxon>
    </lineage>
</organism>
<evidence type="ECO:0000313" key="2">
    <source>
        <dbReference type="Proteomes" id="UP000198356"/>
    </source>
</evidence>
<dbReference type="Proteomes" id="UP000198356">
    <property type="component" value="Unassembled WGS sequence"/>
</dbReference>